<gene>
    <name evidence="2" type="ORF">MNBD_ALPHA01-2067</name>
</gene>
<dbReference type="AlphaFoldDB" id="A0A3B0RZK6"/>
<evidence type="ECO:0000313" key="2">
    <source>
        <dbReference type="EMBL" id="VAV93688.1"/>
    </source>
</evidence>
<proteinExistence type="predicted"/>
<dbReference type="InterPro" id="IPR007475">
    <property type="entry name" value="UbiK"/>
</dbReference>
<reference evidence="2" key="1">
    <citation type="submission" date="2018-06" db="EMBL/GenBank/DDBJ databases">
        <authorList>
            <person name="Zhirakovskaya E."/>
        </authorList>
    </citation>
    <scope>NUCLEOTIDE SEQUENCE</scope>
</reference>
<feature type="region of interest" description="Disordered" evidence="1">
    <location>
        <begin position="79"/>
        <end position="106"/>
    </location>
</feature>
<accession>A0A3B0RZK6</accession>
<dbReference type="EMBL" id="UOEJ01000049">
    <property type="protein sequence ID" value="VAV93688.1"/>
    <property type="molecule type" value="Genomic_DNA"/>
</dbReference>
<protein>
    <recommendedName>
        <fullName evidence="3">Pyrroline-5-carboxylate reductase</fullName>
    </recommendedName>
</protein>
<organism evidence="2">
    <name type="scientific">hydrothermal vent metagenome</name>
    <dbReference type="NCBI Taxonomy" id="652676"/>
    <lineage>
        <taxon>unclassified sequences</taxon>
        <taxon>metagenomes</taxon>
        <taxon>ecological metagenomes</taxon>
    </lineage>
</organism>
<evidence type="ECO:0000256" key="1">
    <source>
        <dbReference type="SAM" id="MobiDB-lite"/>
    </source>
</evidence>
<sequence>MQTDNKFFDDLAKLGQSAAGTLHGMKGEAMAMLRLRLEHILKDMDLVSREEFDVVRDMAKEARTENEILKKKITALEKKLGQKKSPVKKTTKSRRKAGKTNKEIKK</sequence>
<evidence type="ECO:0008006" key="3">
    <source>
        <dbReference type="Google" id="ProtNLM"/>
    </source>
</evidence>
<name>A0A3B0RZK6_9ZZZZ</name>
<dbReference type="Pfam" id="PF04380">
    <property type="entry name" value="BMFP"/>
    <property type="match status" value="1"/>
</dbReference>
<feature type="compositionally biased region" description="Basic residues" evidence="1">
    <location>
        <begin position="81"/>
        <end position="99"/>
    </location>
</feature>